<feature type="region of interest" description="Disordered" evidence="1">
    <location>
        <begin position="149"/>
        <end position="170"/>
    </location>
</feature>
<sequence>MPSSSRSRVAARRSPRSAPLARPVPAAAMARPMEAPFAAVLGLLVAAEFLYLGWLLYEPGSLLDWYVVVPALLAAGTVAGAVLVFLGRGRGWIVLTAGSVLLLLTLLALVLLFGALGGGAALWQALLLLIGPIGCLALTLRRPVRAWSGRRTGRGGSRSAGGRREGTRSR</sequence>
<dbReference type="AlphaFoldDB" id="A0A853CIG0"/>
<feature type="transmembrane region" description="Helical" evidence="2">
    <location>
        <begin position="121"/>
        <end position="140"/>
    </location>
</feature>
<keyword evidence="2" id="KW-0472">Membrane</keyword>
<feature type="transmembrane region" description="Helical" evidence="2">
    <location>
        <begin position="93"/>
        <end position="115"/>
    </location>
</feature>
<dbReference type="EMBL" id="JACBZT010000001">
    <property type="protein sequence ID" value="NYJ07794.1"/>
    <property type="molecule type" value="Genomic_DNA"/>
</dbReference>
<protein>
    <submittedName>
        <fullName evidence="3">Uncharacterized protein</fullName>
    </submittedName>
</protein>
<evidence type="ECO:0000256" key="2">
    <source>
        <dbReference type="SAM" id="Phobius"/>
    </source>
</evidence>
<dbReference type="RefSeq" id="WP_179719909.1">
    <property type="nucleotide sequence ID" value="NZ_JACBZT010000001.1"/>
</dbReference>
<keyword evidence="2" id="KW-0812">Transmembrane</keyword>
<accession>A0A853CIG0</accession>
<organism evidence="3 4">
    <name type="scientific">Petropleomorpha daqingensis</name>
    <dbReference type="NCBI Taxonomy" id="2026353"/>
    <lineage>
        <taxon>Bacteria</taxon>
        <taxon>Bacillati</taxon>
        <taxon>Actinomycetota</taxon>
        <taxon>Actinomycetes</taxon>
        <taxon>Geodermatophilales</taxon>
        <taxon>Geodermatophilaceae</taxon>
        <taxon>Petropleomorpha</taxon>
    </lineage>
</organism>
<evidence type="ECO:0000313" key="3">
    <source>
        <dbReference type="EMBL" id="NYJ07794.1"/>
    </source>
</evidence>
<feature type="transmembrane region" description="Helical" evidence="2">
    <location>
        <begin position="37"/>
        <end position="57"/>
    </location>
</feature>
<proteinExistence type="predicted"/>
<reference evidence="3 4" key="1">
    <citation type="submission" date="2020-07" db="EMBL/GenBank/DDBJ databases">
        <title>Sequencing the genomes of 1000 actinobacteria strains.</title>
        <authorList>
            <person name="Klenk H.-P."/>
        </authorList>
    </citation>
    <scope>NUCLEOTIDE SEQUENCE [LARGE SCALE GENOMIC DNA]</scope>
    <source>
        <strain evidence="3 4">DSM 104001</strain>
    </source>
</reference>
<dbReference type="Proteomes" id="UP000541969">
    <property type="component" value="Unassembled WGS sequence"/>
</dbReference>
<comment type="caution">
    <text evidence="3">The sequence shown here is derived from an EMBL/GenBank/DDBJ whole genome shotgun (WGS) entry which is preliminary data.</text>
</comment>
<feature type="transmembrane region" description="Helical" evidence="2">
    <location>
        <begin position="63"/>
        <end position="86"/>
    </location>
</feature>
<evidence type="ECO:0000313" key="4">
    <source>
        <dbReference type="Proteomes" id="UP000541969"/>
    </source>
</evidence>
<name>A0A853CIG0_9ACTN</name>
<keyword evidence="4" id="KW-1185">Reference proteome</keyword>
<gene>
    <name evidence="3" type="ORF">GGQ55_004072</name>
</gene>
<evidence type="ECO:0000256" key="1">
    <source>
        <dbReference type="SAM" id="MobiDB-lite"/>
    </source>
</evidence>
<keyword evidence="2" id="KW-1133">Transmembrane helix</keyword>